<dbReference type="Proteomes" id="UP000053611">
    <property type="component" value="Unassembled WGS sequence"/>
</dbReference>
<gene>
    <name evidence="1" type="ORF">CC85DRAFT_41280</name>
</gene>
<keyword evidence="2" id="KW-1185">Reference proteome</keyword>
<reference evidence="1 2" key="1">
    <citation type="submission" date="2015-03" db="EMBL/GenBank/DDBJ databases">
        <title>Genomics and transcriptomics of the oil-accumulating basidiomycete yeast T. oleaginosus allow insights into substrate utilization and the diverse evolutionary trajectories of mating systems in fungi.</title>
        <authorList>
            <consortium name="DOE Joint Genome Institute"/>
            <person name="Kourist R."/>
            <person name="Kracht O."/>
            <person name="Bracharz F."/>
            <person name="Lipzen A."/>
            <person name="Nolan M."/>
            <person name="Ohm R."/>
            <person name="Grigoriev I."/>
            <person name="Sun S."/>
            <person name="Heitman J."/>
            <person name="Bruck T."/>
            <person name="Nowrousian M."/>
        </authorList>
    </citation>
    <scope>NUCLEOTIDE SEQUENCE [LARGE SCALE GENOMIC DNA]</scope>
    <source>
        <strain evidence="1 2">IBC0246</strain>
    </source>
</reference>
<name>A0A0J0XB74_9TREE</name>
<protein>
    <submittedName>
        <fullName evidence="1">Uncharacterized protein</fullName>
    </submittedName>
</protein>
<evidence type="ECO:0000313" key="2">
    <source>
        <dbReference type="Proteomes" id="UP000053611"/>
    </source>
</evidence>
<dbReference type="AlphaFoldDB" id="A0A0J0XB74"/>
<proteinExistence type="predicted"/>
<dbReference type="EMBL" id="KQ087326">
    <property type="protein sequence ID" value="KLT38308.1"/>
    <property type="molecule type" value="Genomic_DNA"/>
</dbReference>
<dbReference type="RefSeq" id="XP_018274799.1">
    <property type="nucleotide sequence ID" value="XM_018427153.1"/>
</dbReference>
<dbReference type="GeneID" id="28987756"/>
<accession>A0A0J0XB74</accession>
<evidence type="ECO:0000313" key="1">
    <source>
        <dbReference type="EMBL" id="KLT38308.1"/>
    </source>
</evidence>
<organism evidence="1 2">
    <name type="scientific">Cutaneotrichosporon oleaginosum</name>
    <dbReference type="NCBI Taxonomy" id="879819"/>
    <lineage>
        <taxon>Eukaryota</taxon>
        <taxon>Fungi</taxon>
        <taxon>Dikarya</taxon>
        <taxon>Basidiomycota</taxon>
        <taxon>Agaricomycotina</taxon>
        <taxon>Tremellomycetes</taxon>
        <taxon>Trichosporonales</taxon>
        <taxon>Trichosporonaceae</taxon>
        <taxon>Cutaneotrichosporon</taxon>
    </lineage>
</organism>
<sequence>MRPRERPATQVRRASRIGPHHRRGQHACACCALCFAALVGSRIEGAPVRGARWVSGGFSPPALGTLHTIRIYKLNSESIEQRNTLFCLSSCVLVAVEGTWAQLIISVIDEVFSTSNGGRRRFARGLQTCIDQVERGDDERW</sequence>